<dbReference type="SUPFAM" id="SSF48452">
    <property type="entry name" value="TPR-like"/>
    <property type="match status" value="1"/>
</dbReference>
<feature type="signal peptide" evidence="1">
    <location>
        <begin position="1"/>
        <end position="19"/>
    </location>
</feature>
<dbReference type="Gene3D" id="1.25.40.10">
    <property type="entry name" value="Tetratricopeptide repeat domain"/>
    <property type="match status" value="1"/>
</dbReference>
<gene>
    <name evidence="2" type="ORF">EHS15_18735</name>
</gene>
<dbReference type="InterPro" id="IPR011990">
    <property type="entry name" value="TPR-like_helical_dom_sf"/>
</dbReference>
<feature type="chain" id="PRO_5020220220" description="Tetratricopeptide repeat protein" evidence="1">
    <location>
        <begin position="20"/>
        <end position="219"/>
    </location>
</feature>
<organism evidence="2 3">
    <name type="scientific">Leptospira idonii</name>
    <dbReference type="NCBI Taxonomy" id="1193500"/>
    <lineage>
        <taxon>Bacteria</taxon>
        <taxon>Pseudomonadati</taxon>
        <taxon>Spirochaetota</taxon>
        <taxon>Spirochaetia</taxon>
        <taxon>Leptospirales</taxon>
        <taxon>Leptospiraceae</taxon>
        <taxon>Leptospira</taxon>
    </lineage>
</organism>
<evidence type="ECO:0008006" key="4">
    <source>
        <dbReference type="Google" id="ProtNLM"/>
    </source>
</evidence>
<comment type="caution">
    <text evidence="2">The sequence shown here is derived from an EMBL/GenBank/DDBJ whole genome shotgun (WGS) entry which is preliminary data.</text>
</comment>
<evidence type="ECO:0000313" key="3">
    <source>
        <dbReference type="Proteomes" id="UP000298058"/>
    </source>
</evidence>
<dbReference type="Proteomes" id="UP000298058">
    <property type="component" value="Unassembled WGS sequence"/>
</dbReference>
<evidence type="ECO:0000313" key="2">
    <source>
        <dbReference type="EMBL" id="TGN16949.1"/>
    </source>
</evidence>
<dbReference type="AlphaFoldDB" id="A0A4R9LW59"/>
<reference evidence="2" key="1">
    <citation type="journal article" date="2019" name="PLoS Negl. Trop. Dis.">
        <title>Revisiting the worldwide diversity of Leptospira species in the environment.</title>
        <authorList>
            <person name="Vincent A.T."/>
            <person name="Schiettekatte O."/>
            <person name="Bourhy P."/>
            <person name="Veyrier F.J."/>
            <person name="Picardeau M."/>
        </authorList>
    </citation>
    <scope>NUCLEOTIDE SEQUENCE [LARGE SCALE GENOMIC DNA]</scope>
    <source>
        <strain evidence="2">201300427</strain>
    </source>
</reference>
<sequence length="219" mass="25494">MFFRKNRILISVIWLWSFAACGSKDPSLQKEYFLAKGEYAGGRLDSAYNHFMKIQKQDDDFEDVPLYLAKIEFYRGKFEHSSEILEKAVTHKQYGYQAKLLKIKTDYVSGKDRKRLLEDVNEILLWDSGNLDILLIAAMVNLELEKVPEAILNYERILNESSKIGYAHQSLSKIFEKAGISERAAHHRQQEKHFITDVRKETSETATVITKTKKSRRNK</sequence>
<dbReference type="PROSITE" id="PS51257">
    <property type="entry name" value="PROKAR_LIPOPROTEIN"/>
    <property type="match status" value="1"/>
</dbReference>
<keyword evidence="1" id="KW-0732">Signal</keyword>
<evidence type="ECO:0000256" key="1">
    <source>
        <dbReference type="SAM" id="SignalP"/>
    </source>
</evidence>
<dbReference type="EMBL" id="RQHW01000080">
    <property type="protein sequence ID" value="TGN16949.1"/>
    <property type="molecule type" value="Genomic_DNA"/>
</dbReference>
<protein>
    <recommendedName>
        <fullName evidence="4">Tetratricopeptide repeat protein</fullName>
    </recommendedName>
</protein>
<name>A0A4R9LW59_9LEPT</name>
<accession>A0A4R9LW59</accession>
<dbReference type="OrthoDB" id="329622at2"/>
<proteinExistence type="predicted"/>
<dbReference type="RefSeq" id="WP_135762128.1">
    <property type="nucleotide sequence ID" value="NZ_RQHW01000080.1"/>
</dbReference>
<keyword evidence="3" id="KW-1185">Reference proteome</keyword>